<dbReference type="PROSITE" id="PS50011">
    <property type="entry name" value="PROTEIN_KINASE_DOM"/>
    <property type="match status" value="1"/>
</dbReference>
<dbReference type="GO" id="GO:0043235">
    <property type="term" value="C:receptor complex"/>
    <property type="evidence" value="ECO:0007669"/>
    <property type="project" value="TreeGrafter"/>
</dbReference>
<organism evidence="5 6">
    <name type="scientific">Allacma fusca</name>
    <dbReference type="NCBI Taxonomy" id="39272"/>
    <lineage>
        <taxon>Eukaryota</taxon>
        <taxon>Metazoa</taxon>
        <taxon>Ecdysozoa</taxon>
        <taxon>Arthropoda</taxon>
        <taxon>Hexapoda</taxon>
        <taxon>Collembola</taxon>
        <taxon>Symphypleona</taxon>
        <taxon>Sminthuridae</taxon>
        <taxon>Allacma</taxon>
    </lineage>
</organism>
<proteinExistence type="predicted"/>
<dbReference type="InterPro" id="IPR000719">
    <property type="entry name" value="Prot_kinase_dom"/>
</dbReference>
<dbReference type="InterPro" id="IPR017441">
    <property type="entry name" value="Protein_kinase_ATP_BS"/>
</dbReference>
<evidence type="ECO:0000256" key="1">
    <source>
        <dbReference type="ARBA" id="ARBA00004167"/>
    </source>
</evidence>
<dbReference type="CDD" id="cd00192">
    <property type="entry name" value="PTKc"/>
    <property type="match status" value="1"/>
</dbReference>
<evidence type="ECO:0000313" key="6">
    <source>
        <dbReference type="Proteomes" id="UP000708208"/>
    </source>
</evidence>
<dbReference type="PANTHER" id="PTHR24416:SF602">
    <property type="entry name" value="PROTEIN VER-1-RELATED"/>
    <property type="match status" value="1"/>
</dbReference>
<sequence length="454" mass="52003">MEIVQIRRQFLYGDGNKITSLQLRLRELGSNGYSEVKIMEDISHATALAIGFSKEKLLNPDDITQNPNQKLGSGRFGDVIGGIFKKPNGERIEVAIKTPKTSADPSQNKQNQEVLVEELKMLSYVGEHEYIVRLIGAVIISNTIEEKIQGVLEMCLTSLYDHLRLHGNNFIISNSSPENMRSGYEVSTISISTFESLKTPDLIRWSFQIACGMQHLASRKIVHRDLAARNILLVDKNGQLDVRIADFGLSQKLSERDKSYVTEWGRKPLPWRYLAPELLDKTLTFSELTDVWSFGITMWEIFTLAENVPYHIFSDADAHFMNAIKNKHARNSKPEFADFAIYEIMCQCWDPKPNNRPTFKVLTQQLLAILPSEVSDAVSGTAFTDSNEERCLYYIRHLLFESDRSAMPWFFHWVLTKLHQLRKQPFLIFAESNILFSYLQILCVKAYLHSSRPS</sequence>
<evidence type="ECO:0000256" key="3">
    <source>
        <dbReference type="PROSITE-ProRule" id="PRU10141"/>
    </source>
</evidence>
<evidence type="ECO:0000256" key="2">
    <source>
        <dbReference type="ARBA" id="ARBA00051243"/>
    </source>
</evidence>
<dbReference type="Pfam" id="PF07714">
    <property type="entry name" value="PK_Tyr_Ser-Thr"/>
    <property type="match status" value="1"/>
</dbReference>
<dbReference type="EMBL" id="CAJVCH010071936">
    <property type="protein sequence ID" value="CAG7720604.1"/>
    <property type="molecule type" value="Genomic_DNA"/>
</dbReference>
<feature type="domain" description="Protein kinase" evidence="4">
    <location>
        <begin position="65"/>
        <end position="370"/>
    </location>
</feature>
<dbReference type="OrthoDB" id="3256376at2759"/>
<dbReference type="InterPro" id="IPR050122">
    <property type="entry name" value="RTK"/>
</dbReference>
<comment type="caution">
    <text evidence="5">The sequence shown here is derived from an EMBL/GenBank/DDBJ whole genome shotgun (WGS) entry which is preliminary data.</text>
</comment>
<dbReference type="PROSITE" id="PS00109">
    <property type="entry name" value="PROTEIN_KINASE_TYR"/>
    <property type="match status" value="1"/>
</dbReference>
<dbReference type="GO" id="GO:0004714">
    <property type="term" value="F:transmembrane receptor protein tyrosine kinase activity"/>
    <property type="evidence" value="ECO:0007669"/>
    <property type="project" value="UniProtKB-EC"/>
</dbReference>
<evidence type="ECO:0000259" key="4">
    <source>
        <dbReference type="PROSITE" id="PS50011"/>
    </source>
</evidence>
<feature type="binding site" evidence="3">
    <location>
        <position position="97"/>
    </location>
    <ligand>
        <name>ATP</name>
        <dbReference type="ChEBI" id="CHEBI:30616"/>
    </ligand>
</feature>
<dbReference type="InterPro" id="IPR008266">
    <property type="entry name" value="Tyr_kinase_AS"/>
</dbReference>
<dbReference type="SMART" id="SM00219">
    <property type="entry name" value="TyrKc"/>
    <property type="match status" value="1"/>
</dbReference>
<reference evidence="5" key="1">
    <citation type="submission" date="2021-06" db="EMBL/GenBank/DDBJ databases">
        <authorList>
            <person name="Hodson N. C."/>
            <person name="Mongue J. A."/>
            <person name="Jaron S. K."/>
        </authorList>
    </citation>
    <scope>NUCLEOTIDE SEQUENCE</scope>
</reference>
<dbReference type="Proteomes" id="UP000708208">
    <property type="component" value="Unassembled WGS sequence"/>
</dbReference>
<dbReference type="GO" id="GO:0005886">
    <property type="term" value="C:plasma membrane"/>
    <property type="evidence" value="ECO:0007669"/>
    <property type="project" value="TreeGrafter"/>
</dbReference>
<dbReference type="PANTHER" id="PTHR24416">
    <property type="entry name" value="TYROSINE-PROTEIN KINASE RECEPTOR"/>
    <property type="match status" value="1"/>
</dbReference>
<comment type="subcellular location">
    <subcellularLocation>
        <location evidence="1">Membrane</location>
        <topology evidence="1">Single-pass membrane protein</topology>
    </subcellularLocation>
</comment>
<dbReference type="GO" id="GO:0007169">
    <property type="term" value="P:cell surface receptor protein tyrosine kinase signaling pathway"/>
    <property type="evidence" value="ECO:0007669"/>
    <property type="project" value="TreeGrafter"/>
</dbReference>
<evidence type="ECO:0000313" key="5">
    <source>
        <dbReference type="EMBL" id="CAG7720604.1"/>
    </source>
</evidence>
<dbReference type="PROSITE" id="PS00107">
    <property type="entry name" value="PROTEIN_KINASE_ATP"/>
    <property type="match status" value="1"/>
</dbReference>
<dbReference type="InterPro" id="IPR020635">
    <property type="entry name" value="Tyr_kinase_cat_dom"/>
</dbReference>
<feature type="non-terminal residue" evidence="5">
    <location>
        <position position="1"/>
    </location>
</feature>
<name>A0A8J2P1N5_9HEXA</name>
<keyword evidence="3" id="KW-0067">ATP-binding</keyword>
<gene>
    <name evidence="5" type="ORF">AFUS01_LOCUS9874</name>
</gene>
<keyword evidence="3" id="KW-0547">Nucleotide-binding</keyword>
<protein>
    <recommendedName>
        <fullName evidence="4">Protein kinase domain-containing protein</fullName>
    </recommendedName>
</protein>
<dbReference type="InterPro" id="IPR001245">
    <property type="entry name" value="Ser-Thr/Tyr_kinase_cat_dom"/>
</dbReference>
<accession>A0A8J2P1N5</accession>
<keyword evidence="6" id="KW-1185">Reference proteome</keyword>
<comment type="catalytic activity">
    <reaction evidence="2">
        <text>L-tyrosyl-[protein] + ATP = O-phospho-L-tyrosyl-[protein] + ADP + H(+)</text>
        <dbReference type="Rhea" id="RHEA:10596"/>
        <dbReference type="Rhea" id="RHEA-COMP:10136"/>
        <dbReference type="Rhea" id="RHEA-COMP:20101"/>
        <dbReference type="ChEBI" id="CHEBI:15378"/>
        <dbReference type="ChEBI" id="CHEBI:30616"/>
        <dbReference type="ChEBI" id="CHEBI:46858"/>
        <dbReference type="ChEBI" id="CHEBI:61978"/>
        <dbReference type="ChEBI" id="CHEBI:456216"/>
        <dbReference type="EC" id="2.7.10.1"/>
    </reaction>
</comment>
<dbReference type="AlphaFoldDB" id="A0A8J2P1N5"/>
<dbReference type="GO" id="GO:0005524">
    <property type="term" value="F:ATP binding"/>
    <property type="evidence" value="ECO:0007669"/>
    <property type="project" value="UniProtKB-UniRule"/>
</dbReference>